<gene>
    <name evidence="4" type="ORF">G3I32_25390</name>
</gene>
<proteinExistence type="predicted"/>
<accession>A0A7K3PS00</accession>
<feature type="signal peptide" evidence="2">
    <location>
        <begin position="1"/>
        <end position="32"/>
    </location>
</feature>
<dbReference type="InterPro" id="IPR053147">
    <property type="entry name" value="Hsp_HslJ-like"/>
</dbReference>
<evidence type="ECO:0000259" key="3">
    <source>
        <dbReference type="Pfam" id="PF03724"/>
    </source>
</evidence>
<dbReference type="Pfam" id="PF03724">
    <property type="entry name" value="META"/>
    <property type="match status" value="2"/>
</dbReference>
<dbReference type="PROSITE" id="PS51257">
    <property type="entry name" value="PROKAR_LIPOPROTEIN"/>
    <property type="match status" value="1"/>
</dbReference>
<protein>
    <submittedName>
        <fullName evidence="4">META domain-containing protein</fullName>
    </submittedName>
</protein>
<dbReference type="AlphaFoldDB" id="A0A7K3PS00"/>
<feature type="region of interest" description="Disordered" evidence="1">
    <location>
        <begin position="75"/>
        <end position="108"/>
    </location>
</feature>
<evidence type="ECO:0000313" key="5">
    <source>
        <dbReference type="Proteomes" id="UP000470446"/>
    </source>
</evidence>
<name>A0A7K3PS00_9ACTN</name>
<comment type="caution">
    <text evidence="4">The sequence shown here is derived from an EMBL/GenBank/DDBJ whole genome shotgun (WGS) entry which is preliminary data.</text>
</comment>
<dbReference type="EMBL" id="JAAGMA010000676">
    <property type="protein sequence ID" value="NEB12131.1"/>
    <property type="molecule type" value="Genomic_DNA"/>
</dbReference>
<dbReference type="InterPro" id="IPR005184">
    <property type="entry name" value="DUF306_Meta_HslJ"/>
</dbReference>
<keyword evidence="2" id="KW-0732">Signal</keyword>
<dbReference type="Proteomes" id="UP000470446">
    <property type="component" value="Unassembled WGS sequence"/>
</dbReference>
<feature type="chain" id="PRO_5029794709" evidence="2">
    <location>
        <begin position="33"/>
        <end position="278"/>
    </location>
</feature>
<reference evidence="4 5" key="1">
    <citation type="submission" date="2020-01" db="EMBL/GenBank/DDBJ databases">
        <title>Insect and environment-associated Actinomycetes.</title>
        <authorList>
            <person name="Currrie C."/>
            <person name="Chevrette M."/>
            <person name="Carlson C."/>
            <person name="Stubbendieck R."/>
            <person name="Wendt-Pienkowski E."/>
        </authorList>
    </citation>
    <scope>NUCLEOTIDE SEQUENCE [LARGE SCALE GENOMIC DNA]</scope>
    <source>
        <strain evidence="4 5">SID14163</strain>
    </source>
</reference>
<feature type="domain" description="DUF306" evidence="3">
    <location>
        <begin position="170"/>
        <end position="272"/>
    </location>
</feature>
<dbReference type="PANTHER" id="PTHR35535">
    <property type="entry name" value="HEAT SHOCK PROTEIN HSLJ"/>
    <property type="match status" value="1"/>
</dbReference>
<feature type="compositionally biased region" description="Acidic residues" evidence="1">
    <location>
        <begin position="96"/>
        <end position="105"/>
    </location>
</feature>
<dbReference type="Gene3D" id="2.40.128.270">
    <property type="match status" value="2"/>
</dbReference>
<dbReference type="InterPro" id="IPR038670">
    <property type="entry name" value="HslJ-like_sf"/>
</dbReference>
<evidence type="ECO:0000256" key="2">
    <source>
        <dbReference type="SAM" id="SignalP"/>
    </source>
</evidence>
<evidence type="ECO:0000256" key="1">
    <source>
        <dbReference type="SAM" id="MobiDB-lite"/>
    </source>
</evidence>
<organism evidence="4 5">
    <name type="scientific">Streptomyces coelicoflavus</name>
    <dbReference type="NCBI Taxonomy" id="285562"/>
    <lineage>
        <taxon>Bacteria</taxon>
        <taxon>Bacillati</taxon>
        <taxon>Actinomycetota</taxon>
        <taxon>Actinomycetes</taxon>
        <taxon>Kitasatosporales</taxon>
        <taxon>Streptomycetaceae</taxon>
        <taxon>Streptomyces</taxon>
    </lineage>
</organism>
<dbReference type="PANTHER" id="PTHR35535:SF2">
    <property type="entry name" value="DUF306 DOMAIN-CONTAINING PROTEIN"/>
    <property type="match status" value="1"/>
</dbReference>
<dbReference type="RefSeq" id="WP_164247104.1">
    <property type="nucleotide sequence ID" value="NZ_JAAGMA010000676.1"/>
</dbReference>
<evidence type="ECO:0000313" key="4">
    <source>
        <dbReference type="EMBL" id="NEB12131.1"/>
    </source>
</evidence>
<feature type="domain" description="DUF306" evidence="3">
    <location>
        <begin position="45"/>
        <end position="162"/>
    </location>
</feature>
<sequence length="278" mass="29094">MYRQTKQRSKTLTVAAVAALVPLAAACGSEQADDAGSDRVGAGGQRVTGVRWSIDSVTVDGTTHRAPDTAHVRIDDGGGRAAGSTGCNSFSTRADVEDDGDGDGDGDGRRVRLSDAVFTEKACAETPAGFEKSLGRALTAGPLTTKGEGERLTLTTADGDTVRLSRSEDASLHGTRWVVDTPGRKGEKGRAVLTFDRDAETVSGRLPCNRVNAAATVSDGRITLGAPSTTRMMCEGSLMDAEKRLLGLFDSKVTYRIDQQTLTLTSEDGVTVRAVAAQ</sequence>